<dbReference type="InterPro" id="IPR013083">
    <property type="entry name" value="Znf_RING/FYVE/PHD"/>
</dbReference>
<evidence type="ECO:0000313" key="14">
    <source>
        <dbReference type="EMBL" id="CAD9614056.1"/>
    </source>
</evidence>
<comment type="subcellular location">
    <subcellularLocation>
        <location evidence="2">Nucleus</location>
    </subcellularLocation>
</comment>
<dbReference type="GO" id="GO:0031490">
    <property type="term" value="F:chromatin DNA binding"/>
    <property type="evidence" value="ECO:0007669"/>
    <property type="project" value="TreeGrafter"/>
</dbReference>
<dbReference type="InterPro" id="IPR013178">
    <property type="entry name" value="Histone_AcTrfase_Rtt109/CBP"/>
</dbReference>
<evidence type="ECO:0000256" key="3">
    <source>
        <dbReference type="ARBA" id="ARBA00013184"/>
    </source>
</evidence>
<dbReference type="InterPro" id="IPR018359">
    <property type="entry name" value="Bromodomain_CS"/>
</dbReference>
<keyword evidence="6" id="KW-0805">Transcription regulation</keyword>
<dbReference type="InterPro" id="IPR036427">
    <property type="entry name" value="Bromodomain-like_sf"/>
</dbReference>
<dbReference type="EC" id="2.3.1.48" evidence="3"/>
<proteinExistence type="predicted"/>
<sequence length="1094" mass="123153">MFYVDYSRLPPKVSAHGGGVVISSSTPQPRFMTAGFSVPSSEVKKSPVVEQEEFEKLKMKRPLCDESDVKFNPKKLARIVTQEIIVRPKSPVAKTVSPNYSSANSDILHGVACSPRSVQDDTGNEIHCQTISKVSVVEEAEETRHSVTPERTCLLHEPALLKQHVRAMRLESFQIPLRLILSRLINHSLNRHGLFSVPVDWARLGLLDYPRIVHNPMDLGTIKSKLQSMVYESPIEFASDVRLVFHNAMSYNPSGHAVHKAAVGLLQVFEEGYALAVQSARKKEGMSRSNRLLSLQSDPDCSAYPLCSTKSSKPHKCITCQGKTCELCGEGCLSLEPSLVVCQGPCLQKVRKGSVYYVSKCGAQIWCHKCYLNLPSVIPQDTKHQHQPMQSQQHKCLLKRDLLKRKADEEVVETWVECLSCQKSMHSVCVLRDANDSSEFICPACVVDQQMDSGNGIEDEKNERHYLSGHMQPQQLRTSSSMSHYNYTAARLPRHPLSDFIEHKARQKLDPLSASSITIRIISHVDKSMHIDPIILRHFETKNENITQHYTSKAICLFQTIDGLDVCIYCMYVQEYHDSGRVYVAYLDSVDHFRPREARTKVYQEILVSYLAWCKMAGFKKAHIWACPPTRGNSFVFWSHPALQKTPTRDRLIAWYHGALSRAASVGCVSKVQSLYDAVFVKYGQLGIDELPECPPLLDGDYWMDEAVRVYKSNLCRYRKPHIPRGRKSKKTDLSQPSEVITPTSAMRVLHIMQVVLSDSKCAPFRQPVNPSIYTDYLNIIQHPMDLGTIHSKLVLGEYAVLTDLVADVDLMVSNCLKYNPSGHVVCGMAEDIRSTLVDGFKGLGPAAHVLLKPSAFHSGCGGCEGVCDSESTKQLPELVEDHSPAAIAAHMVGRDAQLFHKSKIKCGTHKALLQSPTATTHTTKDKMCWLGMEVGCSVRRMRRDFFVCDLSSHENGDDEAFRQYVDGWDRLAPTNEDQTNRKIGNRTVNVADARTSLLEYCQFRNLQFDTLRRAKCSTAILLRHLHNPYVRTSIDPVCSFCQSIISDTRWHRSKVTAHDKRELCTGCWEACDQKRKEEFVPVRVNTVASCSRS</sequence>
<dbReference type="GO" id="GO:0004402">
    <property type="term" value="F:histone acetyltransferase activity"/>
    <property type="evidence" value="ECO:0007669"/>
    <property type="project" value="InterPro"/>
</dbReference>
<keyword evidence="5" id="KW-0156">Chromatin regulator</keyword>
<dbReference type="Pfam" id="PF08214">
    <property type="entry name" value="HAT_KAT11"/>
    <property type="match status" value="1"/>
</dbReference>
<feature type="domain" description="Bromo" evidence="12">
    <location>
        <begin position="764"/>
        <end position="827"/>
    </location>
</feature>
<evidence type="ECO:0000256" key="1">
    <source>
        <dbReference type="ARBA" id="ARBA00002581"/>
    </source>
</evidence>
<keyword evidence="7 11" id="KW-0103">Bromodomain</keyword>
<evidence type="ECO:0000256" key="9">
    <source>
        <dbReference type="ARBA" id="ARBA00023242"/>
    </source>
</evidence>
<dbReference type="InterPro" id="IPR031162">
    <property type="entry name" value="CBP_P300_HAT"/>
</dbReference>
<dbReference type="EMBL" id="HBGY01033458">
    <property type="protein sequence ID" value="CAD9614056.1"/>
    <property type="molecule type" value="Transcribed_RNA"/>
</dbReference>
<evidence type="ECO:0000256" key="8">
    <source>
        <dbReference type="ARBA" id="ARBA00023163"/>
    </source>
</evidence>
<keyword evidence="4" id="KW-0808">Transferase</keyword>
<dbReference type="SUPFAM" id="SSF57903">
    <property type="entry name" value="FYVE/PHD zinc finger"/>
    <property type="match status" value="1"/>
</dbReference>
<accession>A0A7S2LTU3</accession>
<dbReference type="PROSITE" id="PS00633">
    <property type="entry name" value="BROMODOMAIN_1"/>
    <property type="match status" value="1"/>
</dbReference>
<dbReference type="SMART" id="SM01250">
    <property type="entry name" value="KAT11"/>
    <property type="match status" value="1"/>
</dbReference>
<dbReference type="SMART" id="SM00297">
    <property type="entry name" value="BROMO"/>
    <property type="match status" value="2"/>
</dbReference>
<dbReference type="InterPro" id="IPR001487">
    <property type="entry name" value="Bromodomain"/>
</dbReference>
<keyword evidence="8" id="KW-0804">Transcription</keyword>
<keyword evidence="9" id="KW-0539">Nucleus</keyword>
<dbReference type="PROSITE" id="PS50014">
    <property type="entry name" value="BROMODOMAIN_2"/>
    <property type="match status" value="2"/>
</dbReference>
<evidence type="ECO:0000256" key="10">
    <source>
        <dbReference type="ARBA" id="ARBA00048017"/>
    </source>
</evidence>
<dbReference type="SUPFAM" id="SSF47370">
    <property type="entry name" value="Bromodomain"/>
    <property type="match status" value="2"/>
</dbReference>
<dbReference type="GO" id="GO:0005667">
    <property type="term" value="C:transcription regulator complex"/>
    <property type="evidence" value="ECO:0007669"/>
    <property type="project" value="TreeGrafter"/>
</dbReference>
<evidence type="ECO:0000256" key="7">
    <source>
        <dbReference type="ARBA" id="ARBA00023117"/>
    </source>
</evidence>
<name>A0A7S2LTU3_9STRA</name>
<dbReference type="GO" id="GO:0000123">
    <property type="term" value="C:histone acetyltransferase complex"/>
    <property type="evidence" value="ECO:0007669"/>
    <property type="project" value="TreeGrafter"/>
</dbReference>
<dbReference type="PANTHER" id="PTHR13808">
    <property type="entry name" value="CBP/P300-RELATED"/>
    <property type="match status" value="1"/>
</dbReference>
<evidence type="ECO:0000259" key="12">
    <source>
        <dbReference type="PROSITE" id="PS50014"/>
    </source>
</evidence>
<dbReference type="GO" id="GO:0045944">
    <property type="term" value="P:positive regulation of transcription by RNA polymerase II"/>
    <property type="evidence" value="ECO:0007669"/>
    <property type="project" value="TreeGrafter"/>
</dbReference>
<evidence type="ECO:0000256" key="11">
    <source>
        <dbReference type="PROSITE-ProRule" id="PRU00035"/>
    </source>
</evidence>
<protein>
    <recommendedName>
        <fullName evidence="3">histone acetyltransferase</fullName>
        <ecNumber evidence="3">2.3.1.48</ecNumber>
    </recommendedName>
</protein>
<dbReference type="AlphaFoldDB" id="A0A7S2LTU3"/>
<dbReference type="PROSITE" id="PS51727">
    <property type="entry name" value="CBP_P300_HAT"/>
    <property type="match status" value="1"/>
</dbReference>
<dbReference type="GO" id="GO:0005634">
    <property type="term" value="C:nucleus"/>
    <property type="evidence" value="ECO:0007669"/>
    <property type="project" value="UniProtKB-SubCell"/>
</dbReference>
<evidence type="ECO:0000256" key="5">
    <source>
        <dbReference type="ARBA" id="ARBA00022853"/>
    </source>
</evidence>
<dbReference type="Pfam" id="PF00439">
    <property type="entry name" value="Bromodomain"/>
    <property type="match status" value="2"/>
</dbReference>
<comment type="function">
    <text evidence="1">Acetyltransferase enzyme. Acetylates histones, giving a specific tag for transcriptional activation.</text>
</comment>
<evidence type="ECO:0000259" key="13">
    <source>
        <dbReference type="PROSITE" id="PS51727"/>
    </source>
</evidence>
<evidence type="ECO:0000256" key="4">
    <source>
        <dbReference type="ARBA" id="ARBA00022679"/>
    </source>
</evidence>
<dbReference type="CDD" id="cd04369">
    <property type="entry name" value="Bromodomain"/>
    <property type="match status" value="1"/>
</dbReference>
<dbReference type="InterPro" id="IPR011011">
    <property type="entry name" value="Znf_FYVE_PHD"/>
</dbReference>
<dbReference type="Gene3D" id="1.20.920.10">
    <property type="entry name" value="Bromodomain-like"/>
    <property type="match status" value="2"/>
</dbReference>
<feature type="domain" description="CBP/p300-type HAT" evidence="13">
    <location>
        <begin position="486"/>
        <end position="1031"/>
    </location>
</feature>
<comment type="catalytic activity">
    <reaction evidence="10">
        <text>L-lysyl-[protein] + acetyl-CoA = N(6)-acetyl-L-lysyl-[protein] + CoA + H(+)</text>
        <dbReference type="Rhea" id="RHEA:45948"/>
        <dbReference type="Rhea" id="RHEA-COMP:9752"/>
        <dbReference type="Rhea" id="RHEA-COMP:10731"/>
        <dbReference type="ChEBI" id="CHEBI:15378"/>
        <dbReference type="ChEBI" id="CHEBI:29969"/>
        <dbReference type="ChEBI" id="CHEBI:57287"/>
        <dbReference type="ChEBI" id="CHEBI:57288"/>
        <dbReference type="ChEBI" id="CHEBI:61930"/>
        <dbReference type="EC" id="2.3.1.48"/>
    </reaction>
</comment>
<evidence type="ECO:0000256" key="6">
    <source>
        <dbReference type="ARBA" id="ARBA00023015"/>
    </source>
</evidence>
<gene>
    <name evidence="14" type="ORF">LDAN0321_LOCUS20986</name>
</gene>
<dbReference type="PANTHER" id="PTHR13808:SF1">
    <property type="entry name" value="HISTONE ACETYLTRANSFERASE"/>
    <property type="match status" value="1"/>
</dbReference>
<dbReference type="Gene3D" id="3.30.40.10">
    <property type="entry name" value="Zinc/RING finger domain, C3HC4 (zinc finger)"/>
    <property type="match status" value="1"/>
</dbReference>
<organism evidence="14">
    <name type="scientific">Leptocylindrus danicus</name>
    <dbReference type="NCBI Taxonomy" id="163516"/>
    <lineage>
        <taxon>Eukaryota</taxon>
        <taxon>Sar</taxon>
        <taxon>Stramenopiles</taxon>
        <taxon>Ochrophyta</taxon>
        <taxon>Bacillariophyta</taxon>
        <taxon>Coscinodiscophyceae</taxon>
        <taxon>Chaetocerotophycidae</taxon>
        <taxon>Leptocylindrales</taxon>
        <taxon>Leptocylindraceae</taxon>
        <taxon>Leptocylindrus</taxon>
    </lineage>
</organism>
<dbReference type="PRINTS" id="PR00503">
    <property type="entry name" value="BROMODOMAIN"/>
</dbReference>
<evidence type="ECO:0000256" key="2">
    <source>
        <dbReference type="ARBA" id="ARBA00004123"/>
    </source>
</evidence>
<reference evidence="14" key="1">
    <citation type="submission" date="2021-01" db="EMBL/GenBank/DDBJ databases">
        <authorList>
            <person name="Corre E."/>
            <person name="Pelletier E."/>
            <person name="Niang G."/>
            <person name="Scheremetjew M."/>
            <person name="Finn R."/>
            <person name="Kale V."/>
            <person name="Holt S."/>
            <person name="Cochrane G."/>
            <person name="Meng A."/>
            <person name="Brown T."/>
            <person name="Cohen L."/>
        </authorList>
    </citation>
    <scope>NUCLEOTIDE SEQUENCE</scope>
    <source>
        <strain evidence="14">B650</strain>
    </source>
</reference>
<feature type="domain" description="Bromo" evidence="12">
    <location>
        <begin position="195"/>
        <end position="259"/>
    </location>
</feature>
<dbReference type="GO" id="GO:0003713">
    <property type="term" value="F:transcription coactivator activity"/>
    <property type="evidence" value="ECO:0007669"/>
    <property type="project" value="TreeGrafter"/>
</dbReference>